<dbReference type="InterPro" id="IPR029052">
    <property type="entry name" value="Metallo-depent_PP-like"/>
</dbReference>
<feature type="non-terminal residue" evidence="11">
    <location>
        <position position="319"/>
    </location>
</feature>
<evidence type="ECO:0000313" key="11">
    <source>
        <dbReference type="EMBL" id="KAK3018224.1"/>
    </source>
</evidence>
<dbReference type="GO" id="GO:0004722">
    <property type="term" value="F:protein serine/threonine phosphatase activity"/>
    <property type="evidence" value="ECO:0007669"/>
    <property type="project" value="UniProtKB-EC"/>
</dbReference>
<dbReference type="PROSITE" id="PS00125">
    <property type="entry name" value="SER_THR_PHOSPHATASE"/>
    <property type="match status" value="1"/>
</dbReference>
<comment type="catalytic activity">
    <reaction evidence="8 9">
        <text>O-phospho-L-threonyl-[protein] + H2O = L-threonyl-[protein] + phosphate</text>
        <dbReference type="Rhea" id="RHEA:47004"/>
        <dbReference type="Rhea" id="RHEA-COMP:11060"/>
        <dbReference type="Rhea" id="RHEA-COMP:11605"/>
        <dbReference type="ChEBI" id="CHEBI:15377"/>
        <dbReference type="ChEBI" id="CHEBI:30013"/>
        <dbReference type="ChEBI" id="CHEBI:43474"/>
        <dbReference type="ChEBI" id="CHEBI:61977"/>
        <dbReference type="EC" id="3.1.3.16"/>
    </reaction>
</comment>
<comment type="caution">
    <text evidence="11">The sequence shown here is derived from an EMBL/GenBank/DDBJ whole genome shotgun (WGS) entry which is preliminary data.</text>
</comment>
<evidence type="ECO:0000256" key="6">
    <source>
        <dbReference type="ARBA" id="ARBA00023211"/>
    </source>
</evidence>
<evidence type="ECO:0000256" key="8">
    <source>
        <dbReference type="ARBA" id="ARBA00048336"/>
    </source>
</evidence>
<dbReference type="Gene3D" id="3.60.21.10">
    <property type="match status" value="1"/>
</dbReference>
<gene>
    <name evidence="11" type="ORF">RJ639_002758</name>
</gene>
<protein>
    <recommendedName>
        <fullName evidence="9">Serine/threonine-protein phosphatase</fullName>
        <ecNumber evidence="9">3.1.3.16</ecNumber>
    </recommendedName>
</protein>
<keyword evidence="4 9" id="KW-0378">Hydrolase</keyword>
<dbReference type="PANTHER" id="PTHR11668">
    <property type="entry name" value="SERINE/THREONINE PROTEIN PHOSPHATASE"/>
    <property type="match status" value="1"/>
</dbReference>
<keyword evidence="5" id="KW-0904">Protein phosphatase</keyword>
<dbReference type="Proteomes" id="UP001188597">
    <property type="component" value="Unassembled WGS sequence"/>
</dbReference>
<evidence type="ECO:0000256" key="1">
    <source>
        <dbReference type="ARBA" id="ARBA00001936"/>
    </source>
</evidence>
<dbReference type="PANTHER" id="PTHR11668:SF416">
    <property type="entry name" value="SERINE_THREONINE-PROTEIN PHOSPHATASE"/>
    <property type="match status" value="1"/>
</dbReference>
<dbReference type="EC" id="3.1.3.16" evidence="9"/>
<evidence type="ECO:0000256" key="9">
    <source>
        <dbReference type="RuleBase" id="RU004273"/>
    </source>
</evidence>
<feature type="domain" description="Serine/threonine specific protein phosphatases" evidence="10">
    <location>
        <begin position="117"/>
        <end position="122"/>
    </location>
</feature>
<accession>A0AA89AV95</accession>
<sequence length="319" mass="36063">MEGLELDAVIDRLLEGRKNRGKKIPLAEQEIRQLCVTAKGIFLSQPNLLELEAPINVCGDVHGQYPDLLRLFEHGGFPPESNYLFLGDYVDRGKQCIETISLLLAYKIKFPDNFFLLRGNHECASINRIYGFYDECKRRFSVRLWKIFTDCFNCLPVAAIIDDKILCMHGGLSPEMDSLDQIRDIERPADVPDQGLLCDLLWADPDRDIKGWGENDRGVSFTFGVDKVAEFLQKHDIDLICRAHQVVEDGYEFFADRQLVTIFSAPNYCGEFNNAGALMHVDANPKALEDGSTFPMNSKDVGEEYHDDVAPASPYVFLG</sequence>
<dbReference type="GO" id="GO:0046872">
    <property type="term" value="F:metal ion binding"/>
    <property type="evidence" value="ECO:0007669"/>
    <property type="project" value="UniProtKB-KW"/>
</dbReference>
<evidence type="ECO:0000256" key="4">
    <source>
        <dbReference type="ARBA" id="ARBA00022801"/>
    </source>
</evidence>
<proteinExistence type="inferred from homology"/>
<name>A0AA89AV95_9ASTE</name>
<dbReference type="GO" id="GO:0005737">
    <property type="term" value="C:cytoplasm"/>
    <property type="evidence" value="ECO:0007669"/>
    <property type="project" value="TreeGrafter"/>
</dbReference>
<dbReference type="SUPFAM" id="SSF56300">
    <property type="entry name" value="Metallo-dependent phosphatases"/>
    <property type="match status" value="1"/>
</dbReference>
<keyword evidence="6" id="KW-0464">Manganese</keyword>
<evidence type="ECO:0000259" key="10">
    <source>
        <dbReference type="PROSITE" id="PS00125"/>
    </source>
</evidence>
<dbReference type="InterPro" id="IPR031675">
    <property type="entry name" value="STPPase_N"/>
</dbReference>
<dbReference type="AlphaFoldDB" id="A0AA89AV95"/>
<dbReference type="Pfam" id="PF16891">
    <property type="entry name" value="STPPase_N"/>
    <property type="match status" value="1"/>
</dbReference>
<evidence type="ECO:0000256" key="5">
    <source>
        <dbReference type="ARBA" id="ARBA00022912"/>
    </source>
</evidence>
<keyword evidence="12" id="KW-1185">Reference proteome</keyword>
<comment type="cofactor">
    <cofactor evidence="1">
        <name>Mn(2+)</name>
        <dbReference type="ChEBI" id="CHEBI:29035"/>
    </cofactor>
</comment>
<organism evidence="11 12">
    <name type="scientific">Escallonia herrerae</name>
    <dbReference type="NCBI Taxonomy" id="1293975"/>
    <lineage>
        <taxon>Eukaryota</taxon>
        <taxon>Viridiplantae</taxon>
        <taxon>Streptophyta</taxon>
        <taxon>Embryophyta</taxon>
        <taxon>Tracheophyta</taxon>
        <taxon>Spermatophyta</taxon>
        <taxon>Magnoliopsida</taxon>
        <taxon>eudicotyledons</taxon>
        <taxon>Gunneridae</taxon>
        <taxon>Pentapetalae</taxon>
        <taxon>asterids</taxon>
        <taxon>campanulids</taxon>
        <taxon>Escalloniales</taxon>
        <taxon>Escalloniaceae</taxon>
        <taxon>Escallonia</taxon>
    </lineage>
</organism>
<reference evidence="11" key="1">
    <citation type="submission" date="2022-12" db="EMBL/GenBank/DDBJ databases">
        <title>Draft genome assemblies for two species of Escallonia (Escalloniales).</title>
        <authorList>
            <person name="Chanderbali A."/>
            <person name="Dervinis C."/>
            <person name="Anghel I."/>
            <person name="Soltis D."/>
            <person name="Soltis P."/>
            <person name="Zapata F."/>
        </authorList>
    </citation>
    <scope>NUCLEOTIDE SEQUENCE</scope>
    <source>
        <strain evidence="11">UCBG64.0493</strain>
        <tissue evidence="11">Leaf</tissue>
    </source>
</reference>
<dbReference type="SMART" id="SM00156">
    <property type="entry name" value="PP2Ac"/>
    <property type="match status" value="1"/>
</dbReference>
<evidence type="ECO:0000256" key="2">
    <source>
        <dbReference type="ARBA" id="ARBA00005333"/>
    </source>
</evidence>
<dbReference type="GO" id="GO:0005634">
    <property type="term" value="C:nucleus"/>
    <property type="evidence" value="ECO:0007669"/>
    <property type="project" value="TreeGrafter"/>
</dbReference>
<keyword evidence="3" id="KW-0479">Metal-binding</keyword>
<comment type="similarity">
    <text evidence="2">Belongs to the PPP phosphatase family. PP-1 subfamily.</text>
</comment>
<dbReference type="InterPro" id="IPR006186">
    <property type="entry name" value="Ser/Thr-sp_prot-phosphatase"/>
</dbReference>
<dbReference type="Pfam" id="PF00149">
    <property type="entry name" value="Metallophos"/>
    <property type="match status" value="1"/>
</dbReference>
<evidence type="ECO:0000313" key="12">
    <source>
        <dbReference type="Proteomes" id="UP001188597"/>
    </source>
</evidence>
<dbReference type="PRINTS" id="PR00114">
    <property type="entry name" value="STPHPHTASE"/>
</dbReference>
<dbReference type="InterPro" id="IPR050341">
    <property type="entry name" value="PP1_catalytic_subunit"/>
</dbReference>
<dbReference type="InterPro" id="IPR004843">
    <property type="entry name" value="Calcineurin-like_PHP"/>
</dbReference>
<dbReference type="CDD" id="cd07414">
    <property type="entry name" value="MPP_PP1_PPKL"/>
    <property type="match status" value="1"/>
</dbReference>
<evidence type="ECO:0000256" key="3">
    <source>
        <dbReference type="ARBA" id="ARBA00022723"/>
    </source>
</evidence>
<evidence type="ECO:0000256" key="7">
    <source>
        <dbReference type="ARBA" id="ARBA00047761"/>
    </source>
</evidence>
<dbReference type="FunFam" id="3.60.21.10:FF:000026">
    <property type="entry name" value="Serine/threonine-protein phosphatase"/>
    <property type="match status" value="1"/>
</dbReference>
<dbReference type="EMBL" id="JAVXUP010000949">
    <property type="protein sequence ID" value="KAK3018224.1"/>
    <property type="molecule type" value="Genomic_DNA"/>
</dbReference>
<comment type="catalytic activity">
    <reaction evidence="7">
        <text>O-phospho-L-seryl-[protein] + H2O = L-seryl-[protein] + phosphate</text>
        <dbReference type="Rhea" id="RHEA:20629"/>
        <dbReference type="Rhea" id="RHEA-COMP:9863"/>
        <dbReference type="Rhea" id="RHEA-COMP:11604"/>
        <dbReference type="ChEBI" id="CHEBI:15377"/>
        <dbReference type="ChEBI" id="CHEBI:29999"/>
        <dbReference type="ChEBI" id="CHEBI:43474"/>
        <dbReference type="ChEBI" id="CHEBI:83421"/>
        <dbReference type="EC" id="3.1.3.16"/>
    </reaction>
</comment>